<dbReference type="Pfam" id="PF03561">
    <property type="entry name" value="Allantoicase"/>
    <property type="match status" value="1"/>
</dbReference>
<dbReference type="Proteomes" id="UP001058271">
    <property type="component" value="Chromosome"/>
</dbReference>
<dbReference type="InterPro" id="IPR015908">
    <property type="entry name" value="Allantoicase_dom"/>
</dbReference>
<evidence type="ECO:0000313" key="3">
    <source>
        <dbReference type="Proteomes" id="UP001058271"/>
    </source>
</evidence>
<dbReference type="RefSeq" id="WP_390891433.1">
    <property type="nucleotide sequence ID" value="NZ_BAAABS010000088.1"/>
</dbReference>
<accession>A0ABY5ZFH1</accession>
<keyword evidence="3" id="KW-1185">Reference proteome</keyword>
<sequence length="24" mass="2583">MTHVRLDAFPDGGVARLRLWGGTG</sequence>
<dbReference type="SUPFAM" id="SSF49785">
    <property type="entry name" value="Galactose-binding domain-like"/>
    <property type="match status" value="1"/>
</dbReference>
<feature type="domain" description="Allantoicase" evidence="1">
    <location>
        <begin position="1"/>
        <end position="22"/>
    </location>
</feature>
<gene>
    <name evidence="2" type="ORF">Drose_11035</name>
</gene>
<organism evidence="2 3">
    <name type="scientific">Dactylosporangium roseum</name>
    <dbReference type="NCBI Taxonomy" id="47989"/>
    <lineage>
        <taxon>Bacteria</taxon>
        <taxon>Bacillati</taxon>
        <taxon>Actinomycetota</taxon>
        <taxon>Actinomycetes</taxon>
        <taxon>Micromonosporales</taxon>
        <taxon>Micromonosporaceae</taxon>
        <taxon>Dactylosporangium</taxon>
    </lineage>
</organism>
<reference evidence="2" key="1">
    <citation type="submission" date="2021-04" db="EMBL/GenBank/DDBJ databases">
        <title>Biosynthetic gene clusters of Dactylosporangioum roseum.</title>
        <authorList>
            <person name="Hartkoorn R.C."/>
            <person name="Beaudoing E."/>
            <person name="Hot D."/>
            <person name="Moureu S."/>
        </authorList>
    </citation>
    <scope>NUCLEOTIDE SEQUENCE</scope>
    <source>
        <strain evidence="2">NRRL B-16295</strain>
    </source>
</reference>
<protein>
    <recommendedName>
        <fullName evidence="1">Allantoicase domain-containing protein</fullName>
    </recommendedName>
</protein>
<name>A0ABY5ZFH1_9ACTN</name>
<dbReference type="Gene3D" id="2.60.120.260">
    <property type="entry name" value="Galactose-binding domain-like"/>
    <property type="match status" value="1"/>
</dbReference>
<dbReference type="InterPro" id="IPR008979">
    <property type="entry name" value="Galactose-bd-like_sf"/>
</dbReference>
<dbReference type="EMBL" id="CP073721">
    <property type="protein sequence ID" value="UWZ40321.1"/>
    <property type="molecule type" value="Genomic_DNA"/>
</dbReference>
<proteinExistence type="predicted"/>
<evidence type="ECO:0000313" key="2">
    <source>
        <dbReference type="EMBL" id="UWZ40321.1"/>
    </source>
</evidence>
<evidence type="ECO:0000259" key="1">
    <source>
        <dbReference type="Pfam" id="PF03561"/>
    </source>
</evidence>